<dbReference type="EMBL" id="JACIBV010000003">
    <property type="protein sequence ID" value="MBB3734057.1"/>
    <property type="molecule type" value="Genomic_DNA"/>
</dbReference>
<evidence type="ECO:0000313" key="2">
    <source>
        <dbReference type="Proteomes" id="UP000579945"/>
    </source>
</evidence>
<gene>
    <name evidence="1" type="ORF">FHR33_010010</name>
</gene>
<protein>
    <submittedName>
        <fullName evidence="1">Uncharacterized protein</fullName>
    </submittedName>
</protein>
<dbReference type="Proteomes" id="UP000579945">
    <property type="component" value="Unassembled WGS sequence"/>
</dbReference>
<comment type="caution">
    <text evidence="1">The sequence shown here is derived from an EMBL/GenBank/DDBJ whole genome shotgun (WGS) entry which is preliminary data.</text>
</comment>
<name>A0A7W5VT64_9ACTN</name>
<dbReference type="RefSeq" id="WP_183663064.1">
    <property type="nucleotide sequence ID" value="NZ_BAAAXX010000004.1"/>
</dbReference>
<keyword evidence="2" id="KW-1185">Reference proteome</keyword>
<organism evidence="1 2">
    <name type="scientific">Nonomuraea dietziae</name>
    <dbReference type="NCBI Taxonomy" id="65515"/>
    <lineage>
        <taxon>Bacteria</taxon>
        <taxon>Bacillati</taxon>
        <taxon>Actinomycetota</taxon>
        <taxon>Actinomycetes</taxon>
        <taxon>Streptosporangiales</taxon>
        <taxon>Streptosporangiaceae</taxon>
        <taxon>Nonomuraea</taxon>
    </lineage>
</organism>
<sequence length="61" mass="6609">MSIPPEITAEEVLAIATTLSRLTDADVDTSPLARLDEISEDEAVKVIDDIFCEILYDGLDG</sequence>
<reference evidence="1 2" key="1">
    <citation type="submission" date="2020-08" db="EMBL/GenBank/DDBJ databases">
        <title>Sequencing the genomes of 1000 actinobacteria strains.</title>
        <authorList>
            <person name="Klenk H.-P."/>
        </authorList>
    </citation>
    <scope>NUCLEOTIDE SEQUENCE [LARGE SCALE GENOMIC DNA]</scope>
    <source>
        <strain evidence="1 2">DSM 44320</strain>
    </source>
</reference>
<accession>A0A7W5VT64</accession>
<dbReference type="AlphaFoldDB" id="A0A7W5VT64"/>
<evidence type="ECO:0000313" key="1">
    <source>
        <dbReference type="EMBL" id="MBB3734057.1"/>
    </source>
</evidence>
<dbReference type="GeneID" id="95395945"/>
<proteinExistence type="predicted"/>